<evidence type="ECO:0000313" key="2">
    <source>
        <dbReference type="Proteomes" id="UP000318413"/>
    </source>
</evidence>
<proteinExistence type="predicted"/>
<comment type="caution">
    <text evidence="1">The sequence shown here is derived from an EMBL/GenBank/DDBJ whole genome shotgun (WGS) entry which is preliminary data.</text>
</comment>
<dbReference type="Proteomes" id="UP000318413">
    <property type="component" value="Unassembled WGS sequence"/>
</dbReference>
<keyword evidence="2" id="KW-1185">Reference proteome</keyword>
<name>A0A502CIQ8_9SPHN</name>
<protein>
    <submittedName>
        <fullName evidence="1">Uncharacterized protein</fullName>
    </submittedName>
</protein>
<accession>A0A502CIQ8</accession>
<organism evidence="1 2">
    <name type="scientific">Sphingomonas oligophenolica</name>
    <dbReference type="NCBI Taxonomy" id="301154"/>
    <lineage>
        <taxon>Bacteria</taxon>
        <taxon>Pseudomonadati</taxon>
        <taxon>Pseudomonadota</taxon>
        <taxon>Alphaproteobacteria</taxon>
        <taxon>Sphingomonadales</taxon>
        <taxon>Sphingomonadaceae</taxon>
        <taxon>Sphingomonas</taxon>
    </lineage>
</organism>
<evidence type="ECO:0000313" key="1">
    <source>
        <dbReference type="EMBL" id="TPG13067.1"/>
    </source>
</evidence>
<dbReference type="AlphaFoldDB" id="A0A502CIQ8"/>
<gene>
    <name evidence="1" type="ORF">EAH84_06530</name>
</gene>
<dbReference type="OrthoDB" id="5737257at2"/>
<reference evidence="1 2" key="1">
    <citation type="journal article" date="2019" name="Environ. Microbiol.">
        <title>Species interactions and distinct microbial communities in high Arctic permafrost affected cryosols are associated with the CH4 and CO2 gas fluxes.</title>
        <authorList>
            <person name="Altshuler I."/>
            <person name="Hamel J."/>
            <person name="Turney S."/>
            <person name="Magnuson E."/>
            <person name="Levesque R."/>
            <person name="Greer C."/>
            <person name="Whyte L.G."/>
        </authorList>
    </citation>
    <scope>NUCLEOTIDE SEQUENCE [LARGE SCALE GENOMIC DNA]</scope>
    <source>
        <strain evidence="1 2">S5.1</strain>
    </source>
</reference>
<dbReference type="EMBL" id="RCZK01000004">
    <property type="protein sequence ID" value="TPG13067.1"/>
    <property type="molecule type" value="Genomic_DNA"/>
</dbReference>
<sequence length="88" mass="9975">MSRFQPSVALREHMLEGHRVSLLEALLVFGVQNLNAELARLKKDGFLIKSEVVSMAKVVRRANSFASCQPPSALPFREIAMTEYWISR</sequence>